<proteinExistence type="predicted"/>
<reference evidence="1 2" key="1">
    <citation type="journal article" date="2019" name="Sci. Rep.">
        <title>A multi-omics analysis of the grapevine pathogen Lasiodiplodia theobromae reveals that temperature affects the expression of virulence- and pathogenicity-related genes.</title>
        <authorList>
            <person name="Felix C."/>
            <person name="Meneses R."/>
            <person name="Goncalves M.F.M."/>
            <person name="Tilleman L."/>
            <person name="Duarte A.S."/>
            <person name="Jorrin-Novo J.V."/>
            <person name="Van de Peer Y."/>
            <person name="Deforce D."/>
            <person name="Van Nieuwerburgh F."/>
            <person name="Esteves A.C."/>
            <person name="Alves A."/>
        </authorList>
    </citation>
    <scope>NUCLEOTIDE SEQUENCE [LARGE SCALE GENOMIC DNA]</scope>
    <source>
        <strain evidence="1 2">LA-SOL3</strain>
    </source>
</reference>
<protein>
    <submittedName>
        <fullName evidence="1">Uncharacterized protein</fullName>
    </submittedName>
</protein>
<sequence>MSGFENSIAEVTFDTSGTMPPLTLRNIQSMHLLHYFSFPLRNSGQGGKDKQYAELSFEVPDAAHGHAASRYTVQVHYFTEVDVNTVHRNVFIDDVLCAEDGDTSSQLKADVQIHFDSTEAAENFASCLRLIQAELFLSYLRSERVGESLLFTK</sequence>
<keyword evidence="2" id="KW-1185">Reference proteome</keyword>
<organism evidence="1 2">
    <name type="scientific">Lasiodiplodia theobromae</name>
    <dbReference type="NCBI Taxonomy" id="45133"/>
    <lineage>
        <taxon>Eukaryota</taxon>
        <taxon>Fungi</taxon>
        <taxon>Dikarya</taxon>
        <taxon>Ascomycota</taxon>
        <taxon>Pezizomycotina</taxon>
        <taxon>Dothideomycetes</taxon>
        <taxon>Dothideomycetes incertae sedis</taxon>
        <taxon>Botryosphaeriales</taxon>
        <taxon>Botryosphaeriaceae</taxon>
        <taxon>Lasiodiplodia</taxon>
    </lineage>
</organism>
<gene>
    <name evidence="1" type="ORF">DBV05_g7517</name>
</gene>
<evidence type="ECO:0000313" key="2">
    <source>
        <dbReference type="Proteomes" id="UP000325902"/>
    </source>
</evidence>
<name>A0A5N5D9B8_9PEZI</name>
<evidence type="ECO:0000313" key="1">
    <source>
        <dbReference type="EMBL" id="KAB2573824.1"/>
    </source>
</evidence>
<dbReference type="Proteomes" id="UP000325902">
    <property type="component" value="Unassembled WGS sequence"/>
</dbReference>
<comment type="caution">
    <text evidence="1">The sequence shown here is derived from an EMBL/GenBank/DDBJ whole genome shotgun (WGS) entry which is preliminary data.</text>
</comment>
<accession>A0A5N5D9B8</accession>
<dbReference type="EMBL" id="VCHE01000052">
    <property type="protein sequence ID" value="KAB2573824.1"/>
    <property type="molecule type" value="Genomic_DNA"/>
</dbReference>
<dbReference type="AlphaFoldDB" id="A0A5N5D9B8"/>